<dbReference type="InterPro" id="IPR001635">
    <property type="entry name" value="Flag_hook_Flik"/>
</dbReference>
<proteinExistence type="inferred from homology"/>
<dbReference type="CDD" id="cd17470">
    <property type="entry name" value="T3SS_Flik_C"/>
    <property type="match status" value="1"/>
</dbReference>
<protein>
    <submittedName>
        <fullName evidence="6">Flagellar hook-length control protein FliK</fullName>
    </submittedName>
</protein>
<dbReference type="NCBIfam" id="NF007514">
    <property type="entry name" value="PRK10118.1"/>
    <property type="match status" value="1"/>
</dbReference>
<dbReference type="PRINTS" id="PR01007">
    <property type="entry name" value="FLGHOOKFLIK"/>
</dbReference>
<feature type="region of interest" description="Disordered" evidence="4">
    <location>
        <begin position="374"/>
        <end position="405"/>
    </location>
</feature>
<dbReference type="EMBL" id="CP019445">
    <property type="protein sequence ID" value="APZ07088.1"/>
    <property type="molecule type" value="Genomic_DNA"/>
</dbReference>
<evidence type="ECO:0000256" key="4">
    <source>
        <dbReference type="SAM" id="MobiDB-lite"/>
    </source>
</evidence>
<evidence type="ECO:0000259" key="5">
    <source>
        <dbReference type="Pfam" id="PF02120"/>
    </source>
</evidence>
<evidence type="ECO:0000313" key="6">
    <source>
        <dbReference type="EMBL" id="APZ07088.1"/>
    </source>
</evidence>
<reference evidence="6 7" key="1">
    <citation type="submission" date="2017-01" db="EMBL/GenBank/DDBJ databases">
        <authorList>
            <person name="Cao J.-M."/>
        </authorList>
    </citation>
    <scope>NUCLEOTIDE SEQUENCE [LARGE SCALE GENOMIC DNA]</scope>
    <source>
        <strain evidence="6 7">888-76</strain>
    </source>
</reference>
<dbReference type="PANTHER" id="PTHR37533:SF2">
    <property type="entry name" value="FLAGELLAR HOOK-LENGTH CONTROL PROTEIN"/>
    <property type="match status" value="1"/>
</dbReference>
<keyword evidence="7" id="KW-1185">Reference proteome</keyword>
<dbReference type="Proteomes" id="UP000187148">
    <property type="component" value="Chromosome"/>
</dbReference>
<comment type="function">
    <text evidence="1">Controls the length of the flagellar hook.</text>
</comment>
<dbReference type="AlphaFoldDB" id="A0A807LLX3"/>
<dbReference type="GO" id="GO:0009424">
    <property type="term" value="C:bacterial-type flagellum hook"/>
    <property type="evidence" value="ECO:0007669"/>
    <property type="project" value="InterPro"/>
</dbReference>
<dbReference type="PANTHER" id="PTHR37533">
    <property type="entry name" value="FLAGELLAR HOOK-LENGTH CONTROL PROTEIN"/>
    <property type="match status" value="1"/>
</dbReference>
<name>A0A807LLX3_9ENTR</name>
<feature type="region of interest" description="Disordered" evidence="4">
    <location>
        <begin position="201"/>
        <end position="230"/>
    </location>
</feature>
<evidence type="ECO:0000313" key="7">
    <source>
        <dbReference type="Proteomes" id="UP000187148"/>
    </source>
</evidence>
<comment type="similarity">
    <text evidence="2">Belongs to the FliK family.</text>
</comment>
<evidence type="ECO:0000256" key="2">
    <source>
        <dbReference type="ARBA" id="ARBA00009149"/>
    </source>
</evidence>
<evidence type="ECO:0000256" key="1">
    <source>
        <dbReference type="ARBA" id="ARBA00003944"/>
    </source>
</evidence>
<dbReference type="RefSeq" id="WP_076770092.1">
    <property type="nucleotide sequence ID" value="NZ_CP019445.1"/>
</dbReference>
<feature type="domain" description="Flagellar hook-length control protein-like C-terminal" evidence="5">
    <location>
        <begin position="298"/>
        <end position="378"/>
    </location>
</feature>
<dbReference type="InterPro" id="IPR052563">
    <property type="entry name" value="FliK"/>
</dbReference>
<dbReference type="KEGG" id="kco:BWI95_19575"/>
<organism evidence="6 7">
    <name type="scientific">Kosakonia cowanii JCM 10956 = DSM 18146</name>
    <dbReference type="NCBI Taxonomy" id="1300165"/>
    <lineage>
        <taxon>Bacteria</taxon>
        <taxon>Pseudomonadati</taxon>
        <taxon>Pseudomonadota</taxon>
        <taxon>Gammaproteobacteria</taxon>
        <taxon>Enterobacterales</taxon>
        <taxon>Enterobacteriaceae</taxon>
        <taxon>Kosakonia</taxon>
    </lineage>
</organism>
<dbReference type="Gene3D" id="3.30.750.140">
    <property type="match status" value="1"/>
</dbReference>
<dbReference type="Pfam" id="PF02120">
    <property type="entry name" value="Flg_hook"/>
    <property type="match status" value="1"/>
</dbReference>
<gene>
    <name evidence="6" type="ORF">BWI95_19575</name>
</gene>
<dbReference type="GO" id="GO:0044780">
    <property type="term" value="P:bacterial-type flagellum assembly"/>
    <property type="evidence" value="ECO:0007669"/>
    <property type="project" value="InterPro"/>
</dbReference>
<keyword evidence="3" id="KW-1005">Bacterial flagellum biogenesis</keyword>
<keyword evidence="6" id="KW-0282">Flagellum</keyword>
<keyword evidence="6" id="KW-0969">Cilium</keyword>
<sequence>MITLPKLVVTQTDDVATGASAGKAGADGAQDFLGLLTGALSGVQRPGSDAPVTLADLQAAALSGKLAKGAINGAAVAAAGGDARAQTPAQKLADLLARQDAKADIVASAQSDEEIAKLFSGLTPAAKNDVLAALSKTAKASDVKADSDTPNEDLAGLSALMAMLPHQQAAQLSSEAKPTSTTAAIDAGASAKTALAGRTLSDAVDSDQPRGNGKADTAANGVPFKAADDGQQNAPIASTFAVKREHETAALQTTNTTASMAPVSSAVSGAQASAPVAASVISAPLGSHEWQQNISQHVTLFTRQGQQSAELHLHPEDLGQVQISIKLEDNQAQLQMVSAHSHVRQALEAALPMLRTSLAENGIQLGQSYISSESFAGQQQQASQQQQQPSRTGNNGTFGGEEDEAIVAPASLQSAARGTGAVDIFA</sequence>
<keyword evidence="6" id="KW-0966">Cell projection</keyword>
<feature type="compositionally biased region" description="Low complexity" evidence="4">
    <location>
        <begin position="378"/>
        <end position="388"/>
    </location>
</feature>
<dbReference type="InterPro" id="IPR038610">
    <property type="entry name" value="FliK-like_C_sf"/>
</dbReference>
<dbReference type="InterPro" id="IPR021136">
    <property type="entry name" value="Flagellar_hook_control-like_C"/>
</dbReference>
<accession>A0A807LLX3</accession>
<evidence type="ECO:0000256" key="3">
    <source>
        <dbReference type="ARBA" id="ARBA00022795"/>
    </source>
</evidence>